<gene>
    <name evidence="1" type="ORF">KTH89_08800</name>
</gene>
<name>A0A949NE25_9FIRM</name>
<dbReference type="AlphaFoldDB" id="A0A949NE25"/>
<organism evidence="1 2">
    <name type="scientific">Diplocloster agilis</name>
    <dbReference type="NCBI Taxonomy" id="2850323"/>
    <lineage>
        <taxon>Bacteria</taxon>
        <taxon>Bacillati</taxon>
        <taxon>Bacillota</taxon>
        <taxon>Clostridia</taxon>
        <taxon>Lachnospirales</taxon>
        <taxon>Lachnospiraceae</taxon>
        <taxon>Diplocloster</taxon>
    </lineage>
</organism>
<accession>A0A949NE25</accession>
<dbReference type="RefSeq" id="WP_238721410.1">
    <property type="nucleotide sequence ID" value="NZ_JAHQCW010000011.1"/>
</dbReference>
<proteinExistence type="predicted"/>
<comment type="caution">
    <text evidence="1">The sequence shown here is derived from an EMBL/GenBank/DDBJ whole genome shotgun (WGS) entry which is preliminary data.</text>
</comment>
<evidence type="ECO:0000313" key="1">
    <source>
        <dbReference type="EMBL" id="MBU9736636.1"/>
    </source>
</evidence>
<sequence>MRYAVDQLLGREKTLVTDLADRGITTLTKQPGESRYIQHLLFAHTTNRGTFTWEGRENPMEVIEDIVPLYGVNVSLNLPERVKSLYLAPQKTRLHFQREGERITYQVPKVDCHQMVVIDVEPM</sequence>
<dbReference type="Proteomes" id="UP000712157">
    <property type="component" value="Unassembled WGS sequence"/>
</dbReference>
<protein>
    <submittedName>
        <fullName evidence="1">Uncharacterized protein</fullName>
    </submittedName>
</protein>
<keyword evidence="2" id="KW-1185">Reference proteome</keyword>
<evidence type="ECO:0000313" key="2">
    <source>
        <dbReference type="Proteomes" id="UP000712157"/>
    </source>
</evidence>
<reference evidence="1" key="1">
    <citation type="submission" date="2021-06" db="EMBL/GenBank/DDBJ databases">
        <title>Description of novel taxa of the family Lachnospiraceae.</title>
        <authorList>
            <person name="Chaplin A.V."/>
            <person name="Sokolova S.R."/>
            <person name="Pikina A.P."/>
            <person name="Korzhanova M."/>
            <person name="Belova V."/>
            <person name="Korostin D."/>
            <person name="Efimov B.A."/>
        </authorList>
    </citation>
    <scope>NUCLEOTIDE SEQUENCE</scope>
    <source>
        <strain evidence="1">ASD5720</strain>
    </source>
</reference>
<dbReference type="EMBL" id="JAHQCW010000011">
    <property type="protein sequence ID" value="MBU9736636.1"/>
    <property type="molecule type" value="Genomic_DNA"/>
</dbReference>